<dbReference type="InterPro" id="IPR027417">
    <property type="entry name" value="P-loop_NTPase"/>
</dbReference>
<evidence type="ECO:0000313" key="6">
    <source>
        <dbReference type="Proteomes" id="UP000295794"/>
    </source>
</evidence>
<proteinExistence type="predicted"/>
<dbReference type="GO" id="GO:0006302">
    <property type="term" value="P:double-strand break repair"/>
    <property type="evidence" value="ECO:0007669"/>
    <property type="project" value="TreeGrafter"/>
</dbReference>
<feature type="coiled-coil region" evidence="1">
    <location>
        <begin position="356"/>
        <end position="386"/>
    </location>
</feature>
<evidence type="ECO:0000313" key="4">
    <source>
        <dbReference type="EMBL" id="TCU84980.1"/>
    </source>
</evidence>
<dbReference type="InterPro" id="IPR003395">
    <property type="entry name" value="RecF/RecN/SMC_N"/>
</dbReference>
<reference evidence="4 6" key="2">
    <citation type="submission" date="2019-03" db="EMBL/GenBank/DDBJ databases">
        <title>Genomic Encyclopedia of Type Strains, Phase IV (KMG-IV): sequencing the most valuable type-strain genomes for metagenomic binning, comparative biology and taxonomic classification.</title>
        <authorList>
            <person name="Goeker M."/>
        </authorList>
    </citation>
    <scope>NUCLEOTIDE SEQUENCE [LARGE SCALE GENOMIC DNA]</scope>
    <source>
        <strain evidence="4 6">DSM 3764</strain>
    </source>
</reference>
<dbReference type="SUPFAM" id="SSF52540">
    <property type="entry name" value="P-loop containing nucleoside triphosphate hydrolases"/>
    <property type="match status" value="1"/>
</dbReference>
<dbReference type="Proteomes" id="UP000295794">
    <property type="component" value="Unassembled WGS sequence"/>
</dbReference>
<dbReference type="EMBL" id="SMBT01000008">
    <property type="protein sequence ID" value="TCU84980.1"/>
    <property type="molecule type" value="Genomic_DNA"/>
</dbReference>
<accession>A0A377SWJ2</accession>
<reference evidence="3 5" key="1">
    <citation type="submission" date="2018-06" db="EMBL/GenBank/DDBJ databases">
        <authorList>
            <consortium name="Pathogen Informatics"/>
            <person name="Doyle S."/>
        </authorList>
    </citation>
    <scope>NUCLEOTIDE SEQUENCE [LARGE SCALE GENOMIC DNA]</scope>
    <source>
        <strain evidence="3 5">NCTC11159</strain>
    </source>
</reference>
<feature type="coiled-coil region" evidence="1">
    <location>
        <begin position="268"/>
        <end position="295"/>
    </location>
</feature>
<evidence type="ECO:0000256" key="1">
    <source>
        <dbReference type="SAM" id="Coils"/>
    </source>
</evidence>
<dbReference type="GO" id="GO:0000731">
    <property type="term" value="P:DNA synthesis involved in DNA repair"/>
    <property type="evidence" value="ECO:0007669"/>
    <property type="project" value="TreeGrafter"/>
</dbReference>
<dbReference type="Gene3D" id="3.40.50.300">
    <property type="entry name" value="P-loop containing nucleotide triphosphate hydrolases"/>
    <property type="match status" value="2"/>
</dbReference>
<dbReference type="PANTHER" id="PTHR32182">
    <property type="entry name" value="DNA REPLICATION AND REPAIR PROTEIN RECF"/>
    <property type="match status" value="1"/>
</dbReference>
<organism evidence="3 5">
    <name type="scientific">Iodobacter fluviatilis</name>
    <dbReference type="NCBI Taxonomy" id="537"/>
    <lineage>
        <taxon>Bacteria</taxon>
        <taxon>Pseudomonadati</taxon>
        <taxon>Pseudomonadota</taxon>
        <taxon>Betaproteobacteria</taxon>
        <taxon>Neisseriales</taxon>
        <taxon>Chitinibacteraceae</taxon>
        <taxon>Iodobacter</taxon>
    </lineage>
</organism>
<keyword evidence="1" id="KW-0175">Coiled coil</keyword>
<feature type="domain" description="RecF/RecN/SMC N-terminal" evidence="2">
    <location>
        <begin position="16"/>
        <end position="893"/>
    </location>
</feature>
<protein>
    <submittedName>
        <fullName evidence="4">RecF/RecN/SMC family protein</fullName>
    </submittedName>
    <submittedName>
        <fullName evidence="3">Recombination protein F</fullName>
    </submittedName>
</protein>
<dbReference type="EMBL" id="UGHR01000004">
    <property type="protein sequence ID" value="STR45337.1"/>
    <property type="molecule type" value="Genomic_DNA"/>
</dbReference>
<dbReference type="PANTHER" id="PTHR32182:SF0">
    <property type="entry name" value="DNA REPLICATION AND REPAIR PROTEIN RECF"/>
    <property type="match status" value="1"/>
</dbReference>
<dbReference type="RefSeq" id="WP_115229241.1">
    <property type="nucleotide sequence ID" value="NZ_CAWOLO010000008.1"/>
</dbReference>
<dbReference type="Proteomes" id="UP000255108">
    <property type="component" value="Unassembled WGS sequence"/>
</dbReference>
<dbReference type="CDD" id="cd00267">
    <property type="entry name" value="ABC_ATPase"/>
    <property type="match status" value="1"/>
</dbReference>
<evidence type="ECO:0000313" key="5">
    <source>
        <dbReference type="Proteomes" id="UP000255108"/>
    </source>
</evidence>
<dbReference type="AlphaFoldDB" id="A0A377SWJ2"/>
<name>A0A377SWJ2_9NEIS</name>
<gene>
    <name evidence="4" type="ORF">EV682_1082</name>
    <name evidence="3" type="ORF">NCTC11159_03899</name>
</gene>
<sequence length="940" mass="106841">MFQIREIEMVHWDFWRAIRVPLDAQIVTIVGPNGSGKTTMLDALRTLLALRCSGRRDYKRYVRNNKENFAWLRGVVSNPRRGEGGLFPYLFFPITSPEVTLFCRVKKQGGDWVRHYAIAEGVVELTPETESGLQWLGVNEYKRRLESAGLTAAIAEVLALEQGDTDKLCEYSPKALLDLVFQVFGDKQVLDNYQDAKLRLKETEGELGKVEQQMAQIGLDVERMKLRSNSFLEWQALQRDVVRLEKDVVPGLKYLEQWDGLLAGLTQFRLAKTNLRAKKQELDELNLAYSEFDQRREAAMVGEREAKQAYDNHFALFQQVRDAARDTEKLLKEEVRLRELAESEHGRDAVSINDRLLALKEQLASLRQWLRTAKEERQQLADMQNTLQAGRAPSPDFTRNMRSALDEAAIPHQVLTEIVEVTDASWQQAVEALLAPYRHIVLLKRASDRNRAWEIAQRLRYRHFIVPDSEPVPRANKGSVLEVVDFNGDAPSWVVQLLNRTQRVVTVEAGGKVDGDWITKEGYHKERRGGRDISVRPSDFAFGEAARQSRLGDALSRLKVLNHQILDAEARDVDLSRDISAHTEQLMGMQAVVQLAARQEEFAAAAARFPGEQESVQTLGAELAAAQAAWEAARDAREELRVGFERSKDQRERLAGQVNYQQDQAQRQQLEIHKQLRQLRELKTSMQDHLSDVSALNAVREQFGSVREVQHLLERQRQQLANGSWETDETILARRDKLQNDYDAVQRDAEVHYKEVQRTGELTHEARAAYINKLRATVRAYCRNIARLGELAGIDVEAEMPHLDNDDAVLAQAGLAARFNFDQKGMMGMNDGEASGGQQVMKSLILLIGLMMDDANPSGFVFIDEPFAHLDIFNIDRVGAFLKATQAQYLITTPLTHNTNVYAPSDLTLTTRKKRPGDTWAPLILQTRRRVETAQQELIV</sequence>
<keyword evidence="6" id="KW-1185">Reference proteome</keyword>
<dbReference type="Pfam" id="PF02463">
    <property type="entry name" value="SMC_N"/>
    <property type="match status" value="1"/>
</dbReference>
<evidence type="ECO:0000313" key="3">
    <source>
        <dbReference type="EMBL" id="STR45337.1"/>
    </source>
</evidence>
<evidence type="ECO:0000259" key="2">
    <source>
        <dbReference type="Pfam" id="PF02463"/>
    </source>
</evidence>
<dbReference type="OrthoDB" id="174137at2"/>